<evidence type="ECO:0000313" key="4">
    <source>
        <dbReference type="Proteomes" id="UP000070501"/>
    </source>
</evidence>
<dbReference type="EMBL" id="KQ964246">
    <property type="protein sequence ID" value="KXJ95491.1"/>
    <property type="molecule type" value="Genomic_DNA"/>
</dbReference>
<dbReference type="Proteomes" id="UP000070501">
    <property type="component" value="Unassembled WGS sequence"/>
</dbReference>
<feature type="region of interest" description="Disordered" evidence="1">
    <location>
        <begin position="57"/>
        <end position="78"/>
    </location>
</feature>
<name>A0A136JE97_9PEZI</name>
<proteinExistence type="predicted"/>
<feature type="chain" id="PRO_5007293711" description="Secreted protein" evidence="2">
    <location>
        <begin position="22"/>
        <end position="137"/>
    </location>
</feature>
<gene>
    <name evidence="3" type="ORF">Micbo1qcDRAFT_26842</name>
</gene>
<accession>A0A136JE97</accession>
<evidence type="ECO:0008006" key="5">
    <source>
        <dbReference type="Google" id="ProtNLM"/>
    </source>
</evidence>
<feature type="signal peptide" evidence="2">
    <location>
        <begin position="1"/>
        <end position="21"/>
    </location>
</feature>
<sequence>MLPTRQSLIVGALLHLQLACAGLSSSSLSPSSLAFMIESRQHRFEFIESRSVAQNPSNHVRHRVARHPGGPPLWRPAGRDPQPYTACRAVLKRRPPGLALCAAPGAHPRVERIIRYNREDVLPAGRLFAVPTMRDLS</sequence>
<organism evidence="3 4">
    <name type="scientific">Microdochium bolleyi</name>
    <dbReference type="NCBI Taxonomy" id="196109"/>
    <lineage>
        <taxon>Eukaryota</taxon>
        <taxon>Fungi</taxon>
        <taxon>Dikarya</taxon>
        <taxon>Ascomycota</taxon>
        <taxon>Pezizomycotina</taxon>
        <taxon>Sordariomycetes</taxon>
        <taxon>Xylariomycetidae</taxon>
        <taxon>Xylariales</taxon>
        <taxon>Microdochiaceae</taxon>
        <taxon>Microdochium</taxon>
    </lineage>
</organism>
<dbReference type="AlphaFoldDB" id="A0A136JE97"/>
<evidence type="ECO:0000256" key="2">
    <source>
        <dbReference type="SAM" id="SignalP"/>
    </source>
</evidence>
<protein>
    <recommendedName>
        <fullName evidence="5">Secreted protein</fullName>
    </recommendedName>
</protein>
<evidence type="ECO:0000256" key="1">
    <source>
        <dbReference type="SAM" id="MobiDB-lite"/>
    </source>
</evidence>
<dbReference type="InParanoid" id="A0A136JE97"/>
<reference evidence="4" key="1">
    <citation type="submission" date="2016-02" db="EMBL/GenBank/DDBJ databases">
        <title>Draft genome sequence of Microdochium bolleyi, a fungal endophyte of beachgrass.</title>
        <authorList>
            <consortium name="DOE Joint Genome Institute"/>
            <person name="David A.S."/>
            <person name="May G."/>
            <person name="Haridas S."/>
            <person name="Lim J."/>
            <person name="Wang M."/>
            <person name="Labutti K."/>
            <person name="Lipzen A."/>
            <person name="Barry K."/>
            <person name="Grigoriev I.V."/>
        </authorList>
    </citation>
    <scope>NUCLEOTIDE SEQUENCE [LARGE SCALE GENOMIC DNA]</scope>
    <source>
        <strain evidence="4">J235TASD1</strain>
    </source>
</reference>
<keyword evidence="2" id="KW-0732">Signal</keyword>
<evidence type="ECO:0000313" key="3">
    <source>
        <dbReference type="EMBL" id="KXJ95491.1"/>
    </source>
</evidence>
<keyword evidence="4" id="KW-1185">Reference proteome</keyword>